<feature type="compositionally biased region" description="Polar residues" evidence="3">
    <location>
        <begin position="107"/>
        <end position="130"/>
    </location>
</feature>
<evidence type="ECO:0000256" key="2">
    <source>
        <dbReference type="PROSITE-ProRule" id="PRU00192"/>
    </source>
</evidence>
<sequence length="735" mass="81530">MYRSLYAFRSAEPNSLHFAAGESFLILERSNKHWWLGSRCSSGETGYIPASYIEKVQAPEQDDVLQSIDRAIEGIHNVALKNGGKYNLEQRDVLQKLIHHRKETLARRSSSSSGHKQGLTSSNSDLSLSHTPPPPNGLNREYGRQGSMPLSGSVDNMQGEQGFYQVPPQPRRAAPITPPPPEKQRNSRRPEPEVPSRVSSLSPSPAPSLSISTTSLESGSSRSLATSDVSLPSISSTPPPPVPSRVKPPAPPPDVLPSEPPPQPAPARKSPAPLPPQAAPRPQPPVEEQLESDWPVAPPSVAESPPRSPTVSEPVPMTIGAELIELVRKNTGLSYELSRVAVGVVVGHLQTALPQASSDLEQVLISLVESKDLSAALPQGQVCHDEERLEVIFGDLARHRDDSQQRSWALHEDHALIACYLEELLKILTDADPEVCKRMCKANHCENVLSLVSYYQMEHRVSLRLLLLKVFGAMCSLDAAFISTLLNSILPMELARDLQTDTQEHQKMCYTALLLTMIFSMGEQVPYHHYEHLNADFVRFLLGVVEDGLPSDPTEQLPDTFLNLLLAFNLHHTTPSDNVIMKELKKKNVKILSEKVLLLLNRGDDPVCMFKHTPPAPHAVLKFLQDVFASSETADIFYHTDMMVMIDIAVRQISDLSPGDKLRMEYLSLMHSIMRSTDYLEHQHRLCDLQGALQGILREEEDPGEDEGSATAKQMDKLIVQQIYKEFPQICDNQD</sequence>
<evidence type="ECO:0000313" key="6">
    <source>
        <dbReference type="RefSeq" id="XP_029007143.1"/>
    </source>
</evidence>
<name>A0A6P7ML92_BETSP</name>
<dbReference type="InterPro" id="IPR036028">
    <property type="entry name" value="SH3-like_dom_sf"/>
</dbReference>
<dbReference type="Gene3D" id="2.30.30.40">
    <property type="entry name" value="SH3 Domains"/>
    <property type="match status" value="1"/>
</dbReference>
<dbReference type="InParanoid" id="A0A6P7ML92"/>
<feature type="compositionally biased region" description="Low complexity" evidence="3">
    <location>
        <begin position="195"/>
        <end position="236"/>
    </location>
</feature>
<dbReference type="KEGG" id="bspl:114855813"/>
<dbReference type="GeneID" id="114855813"/>
<accession>A0A6P7ML92</accession>
<gene>
    <name evidence="6" type="primary">LOC114855813</name>
</gene>
<dbReference type="GO" id="GO:0006897">
    <property type="term" value="P:endocytosis"/>
    <property type="evidence" value="ECO:0007669"/>
    <property type="project" value="TreeGrafter"/>
</dbReference>
<evidence type="ECO:0000256" key="1">
    <source>
        <dbReference type="ARBA" id="ARBA00022443"/>
    </source>
</evidence>
<dbReference type="RefSeq" id="XP_029007143.1">
    <property type="nucleotide sequence ID" value="XM_029151310.3"/>
</dbReference>
<feature type="compositionally biased region" description="Polar residues" evidence="3">
    <location>
        <begin position="148"/>
        <end position="159"/>
    </location>
</feature>
<dbReference type="InterPro" id="IPR018556">
    <property type="entry name" value="SPIN90/Ldb17_LRD"/>
</dbReference>
<dbReference type="InterPro" id="IPR035514">
    <property type="entry name" value="SPIN90_SH3"/>
</dbReference>
<feature type="region of interest" description="Disordered" evidence="3">
    <location>
        <begin position="103"/>
        <end position="314"/>
    </location>
</feature>
<dbReference type="Pfam" id="PF09431">
    <property type="entry name" value="SPIN90_LRD"/>
    <property type="match status" value="1"/>
</dbReference>
<keyword evidence="5" id="KW-1185">Reference proteome</keyword>
<evidence type="ECO:0000256" key="3">
    <source>
        <dbReference type="SAM" id="MobiDB-lite"/>
    </source>
</evidence>
<keyword evidence="1 2" id="KW-0728">SH3 domain</keyword>
<dbReference type="OrthoDB" id="445362at2759"/>
<evidence type="ECO:0000259" key="4">
    <source>
        <dbReference type="PROSITE" id="PS50002"/>
    </source>
</evidence>
<dbReference type="Proteomes" id="UP000515150">
    <property type="component" value="Chromosome 5"/>
</dbReference>
<dbReference type="PROSITE" id="PS50002">
    <property type="entry name" value="SH3"/>
    <property type="match status" value="1"/>
</dbReference>
<protein>
    <submittedName>
        <fullName evidence="6">NCK-interacting protein with SH3 domain-like</fullName>
    </submittedName>
</protein>
<dbReference type="PANTHER" id="PTHR13357:SF1">
    <property type="entry name" value="NCK-INTERACTING PROTEIN WITH SH3 DOMAIN"/>
    <property type="match status" value="1"/>
</dbReference>
<reference evidence="6" key="1">
    <citation type="submission" date="2025-08" db="UniProtKB">
        <authorList>
            <consortium name="RefSeq"/>
        </authorList>
    </citation>
    <scope>IDENTIFICATION</scope>
</reference>
<dbReference type="CDD" id="cd11849">
    <property type="entry name" value="SH3_SPIN90"/>
    <property type="match status" value="1"/>
</dbReference>
<evidence type="ECO:0000313" key="5">
    <source>
        <dbReference type="Proteomes" id="UP000515150"/>
    </source>
</evidence>
<feature type="compositionally biased region" description="Pro residues" evidence="3">
    <location>
        <begin position="272"/>
        <end position="285"/>
    </location>
</feature>
<dbReference type="PRINTS" id="PR01217">
    <property type="entry name" value="PRICHEXTENSN"/>
</dbReference>
<dbReference type="AlphaFoldDB" id="A0A6P7ML92"/>
<dbReference type="GO" id="GO:0071933">
    <property type="term" value="F:Arp2/3 complex binding"/>
    <property type="evidence" value="ECO:0007669"/>
    <property type="project" value="TreeGrafter"/>
</dbReference>
<feature type="compositionally biased region" description="Pro residues" evidence="3">
    <location>
        <begin position="237"/>
        <end position="265"/>
    </location>
</feature>
<dbReference type="PANTHER" id="PTHR13357">
    <property type="entry name" value="SH3 ADAPTER PROTEIN SPIN90 NCK INTERACTING PROTEIN WITH SH3 DOMAIN"/>
    <property type="match status" value="1"/>
</dbReference>
<dbReference type="SUPFAM" id="SSF50044">
    <property type="entry name" value="SH3-domain"/>
    <property type="match status" value="1"/>
</dbReference>
<feature type="domain" description="SH3" evidence="4">
    <location>
        <begin position="1"/>
        <end position="58"/>
    </location>
</feature>
<dbReference type="SMART" id="SM00326">
    <property type="entry name" value="SH3"/>
    <property type="match status" value="1"/>
</dbReference>
<dbReference type="Pfam" id="PF14604">
    <property type="entry name" value="SH3_9"/>
    <property type="match status" value="1"/>
</dbReference>
<proteinExistence type="predicted"/>
<organism evidence="5 6">
    <name type="scientific">Betta splendens</name>
    <name type="common">Siamese fighting fish</name>
    <dbReference type="NCBI Taxonomy" id="158456"/>
    <lineage>
        <taxon>Eukaryota</taxon>
        <taxon>Metazoa</taxon>
        <taxon>Chordata</taxon>
        <taxon>Craniata</taxon>
        <taxon>Vertebrata</taxon>
        <taxon>Euteleostomi</taxon>
        <taxon>Actinopterygii</taxon>
        <taxon>Neopterygii</taxon>
        <taxon>Teleostei</taxon>
        <taxon>Neoteleostei</taxon>
        <taxon>Acanthomorphata</taxon>
        <taxon>Anabantaria</taxon>
        <taxon>Anabantiformes</taxon>
        <taxon>Anabantoidei</taxon>
        <taxon>Osphronemidae</taxon>
        <taxon>Betta</taxon>
    </lineage>
</organism>
<dbReference type="InterPro" id="IPR030125">
    <property type="entry name" value="SPIN90/Ldb17"/>
</dbReference>
<dbReference type="InterPro" id="IPR001452">
    <property type="entry name" value="SH3_domain"/>
</dbReference>
<feature type="compositionally biased region" description="Basic and acidic residues" evidence="3">
    <location>
        <begin position="182"/>
        <end position="194"/>
    </location>
</feature>